<dbReference type="RefSeq" id="WP_158420429.1">
    <property type="nucleotide sequence ID" value="NZ_JAOQJL010000003.1"/>
</dbReference>
<feature type="signal peptide" evidence="1">
    <location>
        <begin position="1"/>
        <end position="32"/>
    </location>
</feature>
<organism evidence="3 4">
    <name type="scientific">Blautia ammoniilytica</name>
    <dbReference type="NCBI Taxonomy" id="2981782"/>
    <lineage>
        <taxon>Bacteria</taxon>
        <taxon>Bacillati</taxon>
        <taxon>Bacillota</taxon>
        <taxon>Clostridia</taxon>
        <taxon>Lachnospirales</taxon>
        <taxon>Lachnospiraceae</taxon>
        <taxon>Blautia</taxon>
    </lineage>
</organism>
<feature type="chain" id="PRO_5046663568" evidence="1">
    <location>
        <begin position="33"/>
        <end position="319"/>
    </location>
</feature>
<evidence type="ECO:0000313" key="3">
    <source>
        <dbReference type="EMBL" id="MCU6764209.1"/>
    </source>
</evidence>
<accession>A0ABT2TPQ8</accession>
<dbReference type="InterPro" id="IPR002931">
    <property type="entry name" value="Transglutaminase-like"/>
</dbReference>
<keyword evidence="1" id="KW-0732">Signal</keyword>
<evidence type="ECO:0000313" key="4">
    <source>
        <dbReference type="Proteomes" id="UP001652409"/>
    </source>
</evidence>
<sequence>MRTIDFHRSLKRCFMVLCGAVLLPLGAGQVYASEEAPQETVSQETPVVNKGLLKEGRYYCYYKKGKKIRNRWVNIGSNRYFFNAKGHAVTNSMKRGRYVYVFNLEGKLMRPKKPSVVKVGQNLYYVDRKGHATVGWFVLNNRLYRGDPKGRLCKNRVYDGITFGKKGYAVNNTNSQLKMQTMKILSRITNDSMTSYQKLNACWNYVVNNVYYYGWYPGTAAGWQRRCALNTLATSRGNCYGYACAFAALAKEAGFSPKVVAGRVSGTRDGAGDGMTRHCWVIINGAYYDPEAHAAGWYRGVYGSGSYNINHQISQIVDF</sequence>
<dbReference type="SUPFAM" id="SSF54001">
    <property type="entry name" value="Cysteine proteinases"/>
    <property type="match status" value="1"/>
</dbReference>
<keyword evidence="4" id="KW-1185">Reference proteome</keyword>
<gene>
    <name evidence="3" type="ORF">OCV61_02140</name>
</gene>
<feature type="domain" description="Transglutaminase-like" evidence="2">
    <location>
        <begin position="186"/>
        <end position="282"/>
    </location>
</feature>
<dbReference type="InterPro" id="IPR038765">
    <property type="entry name" value="Papain-like_cys_pep_sf"/>
</dbReference>
<dbReference type="Pfam" id="PF01841">
    <property type="entry name" value="Transglut_core"/>
    <property type="match status" value="1"/>
</dbReference>
<evidence type="ECO:0000259" key="2">
    <source>
        <dbReference type="Pfam" id="PF01841"/>
    </source>
</evidence>
<dbReference type="Gene3D" id="3.10.620.30">
    <property type="match status" value="1"/>
</dbReference>
<proteinExistence type="predicted"/>
<protein>
    <submittedName>
        <fullName evidence="3">Transglutaminase-like domain-containing protein</fullName>
    </submittedName>
</protein>
<evidence type="ECO:0000256" key="1">
    <source>
        <dbReference type="SAM" id="SignalP"/>
    </source>
</evidence>
<dbReference type="Gene3D" id="2.10.270.10">
    <property type="entry name" value="Cholin Binding"/>
    <property type="match status" value="1"/>
</dbReference>
<dbReference type="Proteomes" id="UP001652409">
    <property type="component" value="Unassembled WGS sequence"/>
</dbReference>
<comment type="caution">
    <text evidence="3">The sequence shown here is derived from an EMBL/GenBank/DDBJ whole genome shotgun (WGS) entry which is preliminary data.</text>
</comment>
<name>A0ABT2TPQ8_9FIRM</name>
<reference evidence="3 4" key="1">
    <citation type="journal article" date="2021" name="ISME Commun">
        <title>Automated analysis of genomic sequences facilitates high-throughput and comprehensive description of bacteria.</title>
        <authorList>
            <person name="Hitch T.C.A."/>
        </authorList>
    </citation>
    <scope>NUCLEOTIDE SEQUENCE [LARGE SCALE GENOMIC DNA]</scope>
    <source>
        <strain evidence="3 4">Sanger_23</strain>
    </source>
</reference>
<dbReference type="EMBL" id="JAOQJL010000003">
    <property type="protein sequence ID" value="MCU6764209.1"/>
    <property type="molecule type" value="Genomic_DNA"/>
</dbReference>
<dbReference type="SUPFAM" id="SSF69360">
    <property type="entry name" value="Cell wall binding repeat"/>
    <property type="match status" value="1"/>
</dbReference>